<protein>
    <recommendedName>
        <fullName evidence="8">Putative beta-barrel assembly-enhancing protease</fullName>
        <ecNumber evidence="8">3.4.-.-</ecNumber>
    </recommendedName>
</protein>
<evidence type="ECO:0000313" key="10">
    <source>
        <dbReference type="EMBL" id="BCA98891.1"/>
    </source>
</evidence>
<dbReference type="PANTHER" id="PTHR22726:SF1">
    <property type="entry name" value="METALLOENDOPEPTIDASE OMA1, MITOCHONDRIAL"/>
    <property type="match status" value="1"/>
</dbReference>
<feature type="active site" evidence="8">
    <location>
        <position position="149"/>
    </location>
</feature>
<evidence type="ECO:0000256" key="6">
    <source>
        <dbReference type="ARBA" id="ARBA00022833"/>
    </source>
</evidence>
<feature type="domain" description="Peptidase M48" evidence="9">
    <location>
        <begin position="101"/>
        <end position="270"/>
    </location>
</feature>
<dbReference type="Gene3D" id="1.25.40.10">
    <property type="entry name" value="Tetratricopeptide repeat domain"/>
    <property type="match status" value="1"/>
</dbReference>
<evidence type="ECO:0000256" key="2">
    <source>
        <dbReference type="ARBA" id="ARBA00022723"/>
    </source>
</evidence>
<proteinExistence type="inferred from homology"/>
<keyword evidence="5 8" id="KW-0378">Hydrolase</keyword>
<name>A0A6F8TDM5_ACIBA</name>
<comment type="cofactor">
    <cofactor evidence="8">
        <name>Zn(2+)</name>
        <dbReference type="ChEBI" id="CHEBI:29105"/>
    </cofactor>
    <text evidence="8">Binds 1 zinc ion per subunit.</text>
</comment>
<feature type="signal peptide" evidence="8">
    <location>
        <begin position="1"/>
        <end position="33"/>
    </location>
</feature>
<organism evidence="10">
    <name type="scientific">Acinetobacter baumannii</name>
    <dbReference type="NCBI Taxonomy" id="470"/>
    <lineage>
        <taxon>Bacteria</taxon>
        <taxon>Pseudomonadati</taxon>
        <taxon>Pseudomonadota</taxon>
        <taxon>Gammaproteobacteria</taxon>
        <taxon>Moraxellales</taxon>
        <taxon>Moraxellaceae</taxon>
        <taxon>Acinetobacter</taxon>
        <taxon>Acinetobacter calcoaceticus/baumannii complex</taxon>
    </lineage>
</organism>
<dbReference type="CDD" id="cd07324">
    <property type="entry name" value="M48C_Oma1-like"/>
    <property type="match status" value="1"/>
</dbReference>
<accession>A0A6F8TDM5</accession>
<dbReference type="Pfam" id="PF14559">
    <property type="entry name" value="TPR_19"/>
    <property type="match status" value="1"/>
</dbReference>
<dbReference type="HAMAP" id="MF_00997">
    <property type="entry name" value="Protease_BepA"/>
    <property type="match status" value="1"/>
</dbReference>
<keyword evidence="1 8" id="KW-0645">Protease</keyword>
<feature type="binding site" evidence="8">
    <location>
        <position position="148"/>
    </location>
    <ligand>
        <name>Zn(2+)</name>
        <dbReference type="ChEBI" id="CHEBI:29105"/>
        <note>catalytic</note>
    </ligand>
</feature>
<dbReference type="GO" id="GO:0016020">
    <property type="term" value="C:membrane"/>
    <property type="evidence" value="ECO:0007669"/>
    <property type="project" value="InterPro"/>
</dbReference>
<evidence type="ECO:0000256" key="3">
    <source>
        <dbReference type="ARBA" id="ARBA00022729"/>
    </source>
</evidence>
<feature type="binding site" evidence="8">
    <location>
        <position position="152"/>
    </location>
    <ligand>
        <name>Zn(2+)</name>
        <dbReference type="ChEBI" id="CHEBI:29105"/>
        <note>catalytic</note>
    </ligand>
</feature>
<dbReference type="GO" id="GO:0004222">
    <property type="term" value="F:metalloendopeptidase activity"/>
    <property type="evidence" value="ECO:0007669"/>
    <property type="project" value="InterPro"/>
</dbReference>
<dbReference type="GO" id="GO:0042597">
    <property type="term" value="C:periplasmic space"/>
    <property type="evidence" value="ECO:0007669"/>
    <property type="project" value="UniProtKB-SubCell"/>
</dbReference>
<evidence type="ECO:0000256" key="7">
    <source>
        <dbReference type="ARBA" id="ARBA00023049"/>
    </source>
</evidence>
<dbReference type="EMBL" id="AP022836">
    <property type="protein sequence ID" value="BCA98891.1"/>
    <property type="molecule type" value="Genomic_DNA"/>
</dbReference>
<comment type="subcellular location">
    <subcellularLocation>
        <location evidence="8">Periplasm</location>
    </subcellularLocation>
</comment>
<keyword evidence="4 8" id="KW-0574">Periplasm</keyword>
<feature type="binding site" evidence="8">
    <location>
        <position position="214"/>
    </location>
    <ligand>
        <name>Zn(2+)</name>
        <dbReference type="ChEBI" id="CHEBI:29105"/>
        <note>catalytic</note>
    </ligand>
</feature>
<dbReference type="Pfam" id="PF01435">
    <property type="entry name" value="Peptidase_M48"/>
    <property type="match status" value="1"/>
</dbReference>
<evidence type="ECO:0000256" key="4">
    <source>
        <dbReference type="ARBA" id="ARBA00022764"/>
    </source>
</evidence>
<comment type="similarity">
    <text evidence="8">Belongs to the peptidase M48 family. BepA subfamily.</text>
</comment>
<evidence type="ECO:0000259" key="9">
    <source>
        <dbReference type="Pfam" id="PF01435"/>
    </source>
</evidence>
<evidence type="ECO:0000256" key="1">
    <source>
        <dbReference type="ARBA" id="ARBA00022670"/>
    </source>
</evidence>
<keyword evidence="3 8" id="KW-0732">Signal</keyword>
<dbReference type="SUPFAM" id="SSF48452">
    <property type="entry name" value="TPR-like"/>
    <property type="match status" value="1"/>
</dbReference>
<keyword evidence="2 8" id="KW-0479">Metal-binding</keyword>
<evidence type="ECO:0000256" key="8">
    <source>
        <dbReference type="HAMAP-Rule" id="MF_00997"/>
    </source>
</evidence>
<keyword evidence="6 8" id="KW-0862">Zinc</keyword>
<gene>
    <name evidence="10" type="ORF">ATCC19606_12270</name>
</gene>
<dbReference type="EC" id="3.4.-.-" evidence="8"/>
<feature type="chain" id="PRO_5026406143" description="Putative beta-barrel assembly-enhancing protease" evidence="8">
    <location>
        <begin position="34"/>
        <end position="492"/>
    </location>
</feature>
<dbReference type="GO" id="GO:0051603">
    <property type="term" value="P:proteolysis involved in protein catabolic process"/>
    <property type="evidence" value="ECO:0007669"/>
    <property type="project" value="TreeGrafter"/>
</dbReference>
<evidence type="ECO:0000256" key="5">
    <source>
        <dbReference type="ARBA" id="ARBA00022801"/>
    </source>
</evidence>
<dbReference type="InterPro" id="IPR011990">
    <property type="entry name" value="TPR-like_helical_dom_sf"/>
</dbReference>
<reference evidence="10" key="1">
    <citation type="submission" date="2020-03" db="EMBL/GenBank/DDBJ databases">
        <title>Complete genome sequence of Acinetobacter baumannii ATCC19606T, which is a model strain for tolerization of antimicrobial agents.</title>
        <authorList>
            <person name="Tsubouchi T."/>
            <person name="Suzuki M."/>
            <person name="Niki M."/>
            <person name="Oinuma K."/>
            <person name="Niki M."/>
            <person name="Shibayama K."/>
            <person name="Kakeya H."/>
            <person name="Kaneko Y."/>
        </authorList>
    </citation>
    <scope>NUCLEOTIDE SEQUENCE</scope>
    <source>
        <strain evidence="10">ATCC19606</strain>
    </source>
</reference>
<dbReference type="Gene3D" id="3.30.2010.10">
    <property type="entry name" value="Metalloproteases ('zincins'), catalytic domain"/>
    <property type="match status" value="1"/>
</dbReference>
<dbReference type="InterPro" id="IPR030873">
    <property type="entry name" value="Protease_BepA"/>
</dbReference>
<dbReference type="InterPro" id="IPR051156">
    <property type="entry name" value="Mito/Outer_Membr_Metalloprot"/>
</dbReference>
<comment type="function">
    <text evidence="8">Functions as both a chaperone and a metalloprotease. Maintains the integrity of the outer membrane by promoting either the assembly or the elimination of outer membrane proteins, depending on their folding state.</text>
</comment>
<dbReference type="GO" id="GO:0008270">
    <property type="term" value="F:zinc ion binding"/>
    <property type="evidence" value="ECO:0007669"/>
    <property type="project" value="UniProtKB-UniRule"/>
</dbReference>
<dbReference type="AlphaFoldDB" id="A0A6F8TDM5"/>
<dbReference type="InterPro" id="IPR001915">
    <property type="entry name" value="Peptidase_M48"/>
</dbReference>
<dbReference type="PANTHER" id="PTHR22726">
    <property type="entry name" value="METALLOENDOPEPTIDASE OMA1"/>
    <property type="match status" value="1"/>
</dbReference>
<sequence length="492" mass="54933" precursor="true">MGFFVILIFNKRKTFEILPVILSLALITNASYANPFDPKPASGQVEIPNIGSGIGLLDQQKEKFIGEKVFREVHKQMPVIQDVWLEDQFFQVFSNILSETQLGQPIALVVIKDPQINAFAVPGGLFALNTGLISSARNIDEIAGVMAHEIAHVSQRHFSRSEEAFKGQTLLSLAGLLAGVALAAQAGGDAGAAVMLGTQAALLDKQLTYSRNQEREADRIGMQYMYAAGYNPQSMADYFETMHRATSRVSFLPDFWLTHPLTSERMSEARLRANQMPKVKSRIYDVDFEILKWYTMVVAGEATENQLQSLASQKNLAGLLALSAFYLKQGDYTQAQATLEQAKSSGKPLVALIQTDIYLGQNKLDQAYNSIAPLQMTMPENKAFSYKLAEVLLRQGKYAQVQTLVQRFINKNARDIQGWQLLQQAANLDKNSPLRAVNVLRYRAEAQYWSGSEEDAIKSMLHAQRLAKGNQAMSARIDSRLKQMQDERRMKI</sequence>
<keyword evidence="7 8" id="KW-0482">Metalloprotease</keyword>
<feature type="active site" description="Proton donor" evidence="8">
    <location>
        <position position="218"/>
    </location>
</feature>